<organism evidence="2 3">
    <name type="scientific">Paraburkholderia tuberum</name>
    <dbReference type="NCBI Taxonomy" id="157910"/>
    <lineage>
        <taxon>Bacteria</taxon>
        <taxon>Pseudomonadati</taxon>
        <taxon>Pseudomonadota</taxon>
        <taxon>Betaproteobacteria</taxon>
        <taxon>Burkholderiales</taxon>
        <taxon>Burkholderiaceae</taxon>
        <taxon>Paraburkholderia</taxon>
    </lineage>
</organism>
<reference evidence="3" key="1">
    <citation type="submission" date="2016-10" db="EMBL/GenBank/DDBJ databases">
        <authorList>
            <person name="Varghese N."/>
            <person name="Submissions S."/>
        </authorList>
    </citation>
    <scope>NUCLEOTIDE SEQUENCE [LARGE SCALE GENOMIC DNA]</scope>
    <source>
        <strain evidence="3">DUS833</strain>
    </source>
</reference>
<dbReference type="PRINTS" id="PR00080">
    <property type="entry name" value="SDRFAMILY"/>
</dbReference>
<keyword evidence="3" id="KW-1185">Reference proteome</keyword>
<gene>
    <name evidence="2" type="ORF">SAMN05445850_7846</name>
</gene>
<dbReference type="Pfam" id="PF13561">
    <property type="entry name" value="adh_short_C2"/>
    <property type="match status" value="1"/>
</dbReference>
<dbReference type="Proteomes" id="UP000199365">
    <property type="component" value="Unassembled WGS sequence"/>
</dbReference>
<comment type="similarity">
    <text evidence="1">Belongs to the short-chain dehydrogenases/reductases (SDR) family.</text>
</comment>
<dbReference type="InterPro" id="IPR050259">
    <property type="entry name" value="SDR"/>
</dbReference>
<dbReference type="CDD" id="cd05344">
    <property type="entry name" value="BKR_like_SDR_like"/>
    <property type="match status" value="1"/>
</dbReference>
<dbReference type="PANTHER" id="PTHR42879">
    <property type="entry name" value="3-OXOACYL-(ACYL-CARRIER-PROTEIN) REDUCTASE"/>
    <property type="match status" value="1"/>
</dbReference>
<accession>A0A1H1KIJ3</accession>
<dbReference type="InterPro" id="IPR002347">
    <property type="entry name" value="SDR_fam"/>
</dbReference>
<evidence type="ECO:0000256" key="1">
    <source>
        <dbReference type="ARBA" id="ARBA00006484"/>
    </source>
</evidence>
<dbReference type="Gene3D" id="3.40.50.720">
    <property type="entry name" value="NAD(P)-binding Rossmann-like Domain"/>
    <property type="match status" value="1"/>
</dbReference>
<evidence type="ECO:0000313" key="3">
    <source>
        <dbReference type="Proteomes" id="UP000199365"/>
    </source>
</evidence>
<dbReference type="SUPFAM" id="SSF51735">
    <property type="entry name" value="NAD(P)-binding Rossmann-fold domains"/>
    <property type="match status" value="1"/>
</dbReference>
<dbReference type="InterPro" id="IPR036291">
    <property type="entry name" value="NAD(P)-bd_dom_sf"/>
</dbReference>
<name>A0A1H1KIJ3_9BURK</name>
<dbReference type="RefSeq" id="WP_090812337.1">
    <property type="nucleotide sequence ID" value="NZ_FNKX01000004.1"/>
</dbReference>
<evidence type="ECO:0000313" key="2">
    <source>
        <dbReference type="EMBL" id="SDR61595.1"/>
    </source>
</evidence>
<sequence length="261" mass="27308">MDLGLSGKRALVMSAGGGLGSEIAVALARENVDVCVADRDASSLDQVRARISEVGGKSRGLAFDLGVAEQWRTAIQDLLADIGGIDILINNTGGPQPGPAFGHSDGVWREAFESMVISVIGITDLMLPGMRDRGWGRIITSTSSGVVAPIPNLGLSNATRIALVGWSKTLARDVAKFGITSNVIVPGRIATARTRFLDDSKAKREGRDAAAVQLESEASIPMGRYGDPQEYADVVAFLASKRASYITGSTIRVDGGLIAAV</sequence>
<dbReference type="PRINTS" id="PR00081">
    <property type="entry name" value="GDHRDH"/>
</dbReference>
<proteinExistence type="inferred from homology"/>
<protein>
    <submittedName>
        <fullName evidence="2">3-oxoacyl-[acyl-carrier protein] reductase</fullName>
    </submittedName>
</protein>
<dbReference type="EMBL" id="FNKX01000004">
    <property type="protein sequence ID" value="SDR61595.1"/>
    <property type="molecule type" value="Genomic_DNA"/>
</dbReference>
<dbReference type="STRING" id="157910.SAMN05445850_7846"/>
<dbReference type="AlphaFoldDB" id="A0A1H1KIJ3"/>
<dbReference type="PANTHER" id="PTHR42879:SF6">
    <property type="entry name" value="NADPH-DEPENDENT REDUCTASE BACG"/>
    <property type="match status" value="1"/>
</dbReference>